<proteinExistence type="predicted"/>
<keyword evidence="2" id="KW-1185">Reference proteome</keyword>
<dbReference type="Pfam" id="PF09741">
    <property type="entry name" value="DUF2045"/>
    <property type="match status" value="2"/>
</dbReference>
<evidence type="ECO:0000313" key="1">
    <source>
        <dbReference type="EMBL" id="KAL5113080.1"/>
    </source>
</evidence>
<accession>A0ABR4QUT6</accession>
<dbReference type="InterPro" id="IPR019141">
    <property type="entry name" value="DUF2045"/>
</dbReference>
<comment type="caution">
    <text evidence="1">The sequence shown here is derived from an EMBL/GenBank/DDBJ whole genome shotgun (WGS) entry which is preliminary data.</text>
</comment>
<organism evidence="1 2">
    <name type="scientific">Taenia crassiceps</name>
    <dbReference type="NCBI Taxonomy" id="6207"/>
    <lineage>
        <taxon>Eukaryota</taxon>
        <taxon>Metazoa</taxon>
        <taxon>Spiralia</taxon>
        <taxon>Lophotrochozoa</taxon>
        <taxon>Platyhelminthes</taxon>
        <taxon>Cestoda</taxon>
        <taxon>Eucestoda</taxon>
        <taxon>Cyclophyllidea</taxon>
        <taxon>Taeniidae</taxon>
        <taxon>Taenia</taxon>
    </lineage>
</organism>
<dbReference type="PANTHER" id="PTHR21477:SF13">
    <property type="entry name" value="KIAA0930"/>
    <property type="match status" value="1"/>
</dbReference>
<dbReference type="Proteomes" id="UP001651158">
    <property type="component" value="Unassembled WGS sequence"/>
</dbReference>
<name>A0ABR4QUT6_9CEST</name>
<reference evidence="1 2" key="1">
    <citation type="journal article" date="2022" name="Front. Cell. Infect. Microbiol.">
        <title>The Genomes of Two Strains of Taenia crassiceps the Animal Model for the Study of Human Cysticercosis.</title>
        <authorList>
            <person name="Bobes R.J."/>
            <person name="Estrada K."/>
            <person name="Rios-Valencia D.G."/>
            <person name="Calderon-Gallegos A."/>
            <person name="de la Torre P."/>
            <person name="Carrero J.C."/>
            <person name="Sanchez-Flores A."/>
            <person name="Laclette J.P."/>
        </authorList>
    </citation>
    <scope>NUCLEOTIDE SEQUENCE [LARGE SCALE GENOMIC DNA]</scope>
    <source>
        <strain evidence="1">WFUcys</strain>
    </source>
</reference>
<protein>
    <submittedName>
        <fullName evidence="1">Uncharacterized protein</fullName>
    </submittedName>
</protein>
<evidence type="ECO:0000313" key="2">
    <source>
        <dbReference type="Proteomes" id="UP001651158"/>
    </source>
</evidence>
<dbReference type="EMBL" id="JAKROA010000001">
    <property type="protein sequence ID" value="KAL5113080.1"/>
    <property type="molecule type" value="Genomic_DNA"/>
</dbReference>
<gene>
    <name evidence="1" type="ORF">TcWFU_010226</name>
</gene>
<sequence length="487" mass="55018">MGGISTLEELLREIAKERSKTIRKDTDASYSLRNRRYDPSMDVFWADLFKTTFGTPGALHLISSGSQDDMLFIVGQSTWRFAKPYLRVFRRCSPSIPQSNDGTVNWESTVYLNLITHCFVYVFTLGIFFPIDNFEDAFRDCDLRDSECLCVELTAYDQSGALQGVLFEGVVRYAVLKSAYDIDVYSRESWRFTSVREGSGSFDSAADVGCALPRTSVWMLARRSEGIAEVTIQQEVEDSMLLSGSATMSNSFFSHLRRLSIPSKVSSEADENICPEKDSKWSLTRRRPNIAYRSATSSPLHSYMYHPEQRGCPTIGNLVPHRSSEVGEVEGTGASQIHRLVAGERGKSRQCPFSTRISPFSKYRKAMSDSHSLNSSLERFRPSKKCIEIDSSTFEDEFNDQPLMTAPSTEAEMDASVEKQATFGQAWQWFKERRRITSTPIKAGVTYVSLPWHLIISDIFDAKKTPILTSTFLETLANMKSFHKPVL</sequence>
<dbReference type="PANTHER" id="PTHR21477">
    <property type="entry name" value="ZGC:172139"/>
    <property type="match status" value="1"/>
</dbReference>